<dbReference type="AlphaFoldDB" id="A0A9W8WU93"/>
<gene>
    <name evidence="1" type="ORF">N0V87_008357</name>
</gene>
<dbReference type="OrthoDB" id="3029470at2759"/>
<proteinExistence type="predicted"/>
<evidence type="ECO:0000313" key="1">
    <source>
        <dbReference type="EMBL" id="KAJ4332489.1"/>
    </source>
</evidence>
<accession>A0A9W8WU93</accession>
<dbReference type="EMBL" id="JAPEUV010000117">
    <property type="protein sequence ID" value="KAJ4332489.1"/>
    <property type="molecule type" value="Genomic_DNA"/>
</dbReference>
<sequence length="628" mass="71003">MSCQKTQQIQNALRHNFLVNFSDSSFSSWSNEFFDFMFGSYAAMNEWSRETEENMTALRVESPKYDVPQWKIDGWRSFRDMSHAVGAMTQAFVNNYISYATISEAHTSNGNEKALERVNPSGSQVFSIFAPSLTSPSMMDVQRCVSLHNEILLHGWTHAGNSADTFESNCETWYDQDPTAAEGIRSDLTPALFDFLRQARQPPSDQYFHFFYYVHSLYEGDGLYIDSERWKYETDEGDEKRFVTLYAATQLACHPQGLAFDQENDLAILLPSLWDMDDNFANQDKWRPLESILESWLAMIRKGKIVARLETNREVLPQYRVAQDPWVEVPYSEIILNETIDIFNQLVQAIEARMPNAAAAMEKESIIGLIDDQALTDMQLAPGFAYHFLLRAHRPRFQFLAPGLSISDPSNFAKQPFWSLLTDPAFCDHDGYTHPPIALFTSSHPYTSPIVRTNPSTNSWSSLLQSSLYIYKQAANIRGYIGGIPSAVNSISTHFAREAEKAKMDPNHPFSYPFNKIHCYSAGLYISPGDTEDGIKLLLPAHVEGDGFARMSDGSEARLREDVYGIGFTPFKGSGNASLLEVLTHWLGMVESGAWEVDETGVVGGIEKWRDADVEETAGEYVLPMPKY</sequence>
<keyword evidence="2" id="KW-1185">Reference proteome</keyword>
<reference evidence="1" key="1">
    <citation type="submission" date="2022-10" db="EMBL/GenBank/DDBJ databases">
        <title>Tapping the CABI collections for fungal endophytes: first genome assemblies for Collariella, Neodidymelliopsis, Ascochyta clinopodiicola, Didymella pomorum, Didymosphaeria variabile, Neocosmospora piperis and Neocucurbitaria cava.</title>
        <authorList>
            <person name="Hill R."/>
        </authorList>
    </citation>
    <scope>NUCLEOTIDE SEQUENCE</scope>
    <source>
        <strain evidence="1">IMI 360193</strain>
    </source>
</reference>
<protein>
    <submittedName>
        <fullName evidence="1">Uncharacterized protein</fullName>
    </submittedName>
</protein>
<organism evidence="1 2">
    <name type="scientific">Didymella glomerata</name>
    <dbReference type="NCBI Taxonomy" id="749621"/>
    <lineage>
        <taxon>Eukaryota</taxon>
        <taxon>Fungi</taxon>
        <taxon>Dikarya</taxon>
        <taxon>Ascomycota</taxon>
        <taxon>Pezizomycotina</taxon>
        <taxon>Dothideomycetes</taxon>
        <taxon>Pleosporomycetidae</taxon>
        <taxon>Pleosporales</taxon>
        <taxon>Pleosporineae</taxon>
        <taxon>Didymellaceae</taxon>
        <taxon>Didymella</taxon>
    </lineage>
</organism>
<evidence type="ECO:0000313" key="2">
    <source>
        <dbReference type="Proteomes" id="UP001140562"/>
    </source>
</evidence>
<comment type="caution">
    <text evidence="1">The sequence shown here is derived from an EMBL/GenBank/DDBJ whole genome shotgun (WGS) entry which is preliminary data.</text>
</comment>
<name>A0A9W8WU93_9PLEO</name>
<dbReference type="Proteomes" id="UP001140562">
    <property type="component" value="Unassembled WGS sequence"/>
</dbReference>